<evidence type="ECO:0000256" key="1">
    <source>
        <dbReference type="SAM" id="Phobius"/>
    </source>
</evidence>
<dbReference type="EMBL" id="MBAD02001341">
    <property type="protein sequence ID" value="RLN55648.1"/>
    <property type="molecule type" value="Genomic_DNA"/>
</dbReference>
<protein>
    <recommendedName>
        <fullName evidence="6">Transmembrane protein</fullName>
    </recommendedName>
</protein>
<accession>A0A3F2RFK0</accession>
<dbReference type="Proteomes" id="UP000284657">
    <property type="component" value="Unassembled WGS sequence"/>
</dbReference>
<dbReference type="EMBL" id="MBDO02000417">
    <property type="protein sequence ID" value="RLN55686.1"/>
    <property type="molecule type" value="Genomic_DNA"/>
</dbReference>
<dbReference type="Proteomes" id="UP000277300">
    <property type="component" value="Unassembled WGS sequence"/>
</dbReference>
<comment type="caution">
    <text evidence="3">The sequence shown here is derived from an EMBL/GenBank/DDBJ whole genome shotgun (WGS) entry which is preliminary data.</text>
</comment>
<keyword evidence="1" id="KW-1133">Transmembrane helix</keyword>
<gene>
    <name evidence="2" type="ORF">BBJ29_008699</name>
    <name evidence="3" type="ORF">BBP00_00008385</name>
</gene>
<reference evidence="4 5" key="1">
    <citation type="submission" date="2018-07" db="EMBL/GenBank/DDBJ databases">
        <title>Genome sequencing of oomycete isolates from Chile give support for New Zealand origin for Phytophthora kernoviae and make available the first Nothophytophthora sp. genome.</title>
        <authorList>
            <person name="Studholme D.J."/>
            <person name="Sanfuentes E."/>
            <person name="Panda P."/>
            <person name="Hill R."/>
            <person name="Sambles C."/>
            <person name="Grant M."/>
            <person name="Williams N.M."/>
            <person name="Mcdougal R.L."/>
        </authorList>
    </citation>
    <scope>NUCLEOTIDE SEQUENCE [LARGE SCALE GENOMIC DNA]</scope>
    <source>
        <strain evidence="3">Chile6</strain>
        <strain evidence="2">Chile7</strain>
    </source>
</reference>
<evidence type="ECO:0000313" key="5">
    <source>
        <dbReference type="Proteomes" id="UP000284657"/>
    </source>
</evidence>
<proteinExistence type="predicted"/>
<dbReference type="PANTHER" id="PTHR15907">
    <property type="entry name" value="DUF614 FAMILY PROTEIN-RELATED"/>
    <property type="match status" value="1"/>
</dbReference>
<dbReference type="NCBIfam" id="TIGR01571">
    <property type="entry name" value="A_thal_Cys_rich"/>
    <property type="match status" value="1"/>
</dbReference>
<keyword evidence="1" id="KW-0812">Transmembrane</keyword>
<dbReference type="AlphaFoldDB" id="A0A3F2RFK0"/>
<feature type="transmembrane region" description="Helical" evidence="1">
    <location>
        <begin position="72"/>
        <end position="90"/>
    </location>
</feature>
<dbReference type="InterPro" id="IPR006461">
    <property type="entry name" value="PLAC_motif_containing"/>
</dbReference>
<evidence type="ECO:0008006" key="6">
    <source>
        <dbReference type="Google" id="ProtNLM"/>
    </source>
</evidence>
<evidence type="ECO:0000313" key="2">
    <source>
        <dbReference type="EMBL" id="RLN55648.1"/>
    </source>
</evidence>
<feature type="transmembrane region" description="Helical" evidence="1">
    <location>
        <begin position="96"/>
        <end position="115"/>
    </location>
</feature>
<name>A0A3F2RFK0_9STRA</name>
<dbReference type="OrthoDB" id="1045822at2759"/>
<organism evidence="3 4">
    <name type="scientific">Phytophthora kernoviae</name>
    <dbReference type="NCBI Taxonomy" id="325452"/>
    <lineage>
        <taxon>Eukaryota</taxon>
        <taxon>Sar</taxon>
        <taxon>Stramenopiles</taxon>
        <taxon>Oomycota</taxon>
        <taxon>Peronosporomycetes</taxon>
        <taxon>Peronosporales</taxon>
        <taxon>Peronosporaceae</taxon>
        <taxon>Phytophthora</taxon>
    </lineage>
</organism>
<keyword evidence="1" id="KW-0472">Membrane</keyword>
<dbReference type="Pfam" id="PF04749">
    <property type="entry name" value="PLAC8"/>
    <property type="match status" value="1"/>
</dbReference>
<sequence>MQYEPAKDDVKVAVAEGDNSSQGVDSNGIVTGRWKTGIFGFTDSLIPNGVMSCCCPGIVVAQISARLGLMPFYHVLGLFGGLYLLALISVSTHSDFFDFLFWLCAVVSALCCMRLRWRIRTLFSIPGSHVEDAGFSICCGCCSVAQMASHVESYEPGTFAFTPRATLPGYTLN</sequence>
<evidence type="ECO:0000313" key="3">
    <source>
        <dbReference type="EMBL" id="RLN55686.1"/>
    </source>
</evidence>
<evidence type="ECO:0000313" key="4">
    <source>
        <dbReference type="Proteomes" id="UP000277300"/>
    </source>
</evidence>